<reference evidence="2" key="1">
    <citation type="submission" date="2019-10" db="EMBL/GenBank/DDBJ databases">
        <authorList>
            <person name="Zhang R."/>
            <person name="Pan Y."/>
            <person name="Wang J."/>
            <person name="Ma R."/>
            <person name="Yu S."/>
        </authorList>
    </citation>
    <scope>NUCLEOTIDE SEQUENCE</scope>
    <source>
        <strain evidence="2">LA-IB0</strain>
        <tissue evidence="2">Leaf</tissue>
    </source>
</reference>
<protein>
    <submittedName>
        <fullName evidence="2">Uncharacterized protein</fullName>
    </submittedName>
</protein>
<comment type="caution">
    <text evidence="2">The sequence shown here is derived from an EMBL/GenBank/DDBJ whole genome shotgun (WGS) entry which is preliminary data.</text>
</comment>
<feature type="region of interest" description="Disordered" evidence="1">
    <location>
        <begin position="174"/>
        <end position="237"/>
    </location>
</feature>
<gene>
    <name evidence="2" type="ORF">BUALT_Bualt08G0113400</name>
</gene>
<evidence type="ECO:0000313" key="2">
    <source>
        <dbReference type="EMBL" id="KAG8378203.1"/>
    </source>
</evidence>
<feature type="compositionally biased region" description="Low complexity" evidence="1">
    <location>
        <begin position="216"/>
        <end position="228"/>
    </location>
</feature>
<keyword evidence="3" id="KW-1185">Reference proteome</keyword>
<accession>A0AAV6XGH0</accession>
<evidence type="ECO:0000256" key="1">
    <source>
        <dbReference type="SAM" id="MobiDB-lite"/>
    </source>
</evidence>
<name>A0AAV6XGH0_9LAMI</name>
<proteinExistence type="predicted"/>
<organism evidence="2 3">
    <name type="scientific">Buddleja alternifolia</name>
    <dbReference type="NCBI Taxonomy" id="168488"/>
    <lineage>
        <taxon>Eukaryota</taxon>
        <taxon>Viridiplantae</taxon>
        <taxon>Streptophyta</taxon>
        <taxon>Embryophyta</taxon>
        <taxon>Tracheophyta</taxon>
        <taxon>Spermatophyta</taxon>
        <taxon>Magnoliopsida</taxon>
        <taxon>eudicotyledons</taxon>
        <taxon>Gunneridae</taxon>
        <taxon>Pentapetalae</taxon>
        <taxon>asterids</taxon>
        <taxon>lamiids</taxon>
        <taxon>Lamiales</taxon>
        <taxon>Scrophulariaceae</taxon>
        <taxon>Buddlejeae</taxon>
        <taxon>Buddleja</taxon>
    </lineage>
</organism>
<evidence type="ECO:0000313" key="3">
    <source>
        <dbReference type="Proteomes" id="UP000826271"/>
    </source>
</evidence>
<sequence>MNNGESSNNYGGYESLIPAERKHVSTMVGEKIAEATKKASKAAAAVVKKQKDKKVGGDLVKDPANSLPALLVAINDLFLNLELPLAIFLQIVRRQTPAAGSSGTSKSKANPAPAPLTRKCSTLVIRERSVSSALTSIEEVGLSAEEDEEPSLLRKNSKLARLEELPTVIASSSHEPVPVTDMGIPFTPSPSPLLSESSPATTVEPGQASIPSSVVPLDPIPSSSAIPAPLAPPEGVF</sequence>
<dbReference type="AlphaFoldDB" id="A0AAV6XGH0"/>
<dbReference type="Proteomes" id="UP000826271">
    <property type="component" value="Unassembled WGS sequence"/>
</dbReference>
<dbReference type="EMBL" id="WHWC01000008">
    <property type="protein sequence ID" value="KAG8378203.1"/>
    <property type="molecule type" value="Genomic_DNA"/>
</dbReference>